<reference evidence="1 2" key="1">
    <citation type="journal article" date="2023" name="Nucleic Acids Res.">
        <title>The hologenome of Daphnia magna reveals possible DNA methylation and microbiome-mediated evolution of the host genome.</title>
        <authorList>
            <person name="Chaturvedi A."/>
            <person name="Li X."/>
            <person name="Dhandapani V."/>
            <person name="Marshall H."/>
            <person name="Kissane S."/>
            <person name="Cuenca-Cambronero M."/>
            <person name="Asole G."/>
            <person name="Calvet F."/>
            <person name="Ruiz-Romero M."/>
            <person name="Marangio P."/>
            <person name="Guigo R."/>
            <person name="Rago D."/>
            <person name="Mirbahai L."/>
            <person name="Eastwood N."/>
            <person name="Colbourne J.K."/>
            <person name="Zhou J."/>
            <person name="Mallon E."/>
            <person name="Orsini L."/>
        </authorList>
    </citation>
    <scope>NUCLEOTIDE SEQUENCE [LARGE SCALE GENOMIC DNA]</scope>
    <source>
        <strain evidence="1">LRV0_1</strain>
    </source>
</reference>
<dbReference type="EMBL" id="JAOYFB010000038">
    <property type="protein sequence ID" value="KAK4025715.1"/>
    <property type="molecule type" value="Genomic_DNA"/>
</dbReference>
<sequence>MKGHAIVPDVVDVAPAGTIDVEYDSGAIVKEGNELTPTEVQNQPVRVKWPSEKDAHYALMLIDPDAPKRTKPTAREWQHWLVVNIPGDDFKRGDILSQYVGSAPPKGSGLHRYVFLAYKQPGTLICDESKLTNRSGKRRAHFCAKKFAEKYNLGKPVAGNWFEAQWDDSVPMIHAQLTD</sequence>
<evidence type="ECO:0000313" key="1">
    <source>
        <dbReference type="EMBL" id="KAK4025715.1"/>
    </source>
</evidence>
<dbReference type="InterPro" id="IPR035810">
    <property type="entry name" value="PEBP_euk"/>
</dbReference>
<name>A0ABR0AKR9_9CRUS</name>
<protein>
    <recommendedName>
        <fullName evidence="3">Phosphatidylethanolamine-binding protein</fullName>
    </recommendedName>
</protein>
<dbReference type="CDD" id="cd00866">
    <property type="entry name" value="PEBP_euk"/>
    <property type="match status" value="1"/>
</dbReference>
<dbReference type="InterPro" id="IPR036610">
    <property type="entry name" value="PEBP-like_sf"/>
</dbReference>
<dbReference type="SUPFAM" id="SSF49777">
    <property type="entry name" value="PEBP-like"/>
    <property type="match status" value="1"/>
</dbReference>
<proteinExistence type="predicted"/>
<dbReference type="PANTHER" id="PTHR11362:SF82">
    <property type="entry name" value="PHOSPHATIDYLETHANOLAMINE-BINDING PROTEIN 4"/>
    <property type="match status" value="1"/>
</dbReference>
<comment type="caution">
    <text evidence="1">The sequence shown here is derived from an EMBL/GenBank/DDBJ whole genome shotgun (WGS) entry which is preliminary data.</text>
</comment>
<accession>A0ABR0AKR9</accession>
<dbReference type="Proteomes" id="UP001234178">
    <property type="component" value="Unassembled WGS sequence"/>
</dbReference>
<dbReference type="Gene3D" id="3.90.280.10">
    <property type="entry name" value="PEBP-like"/>
    <property type="match status" value="1"/>
</dbReference>
<gene>
    <name evidence="1" type="ORF">OUZ56_014765</name>
</gene>
<organism evidence="1 2">
    <name type="scientific">Daphnia magna</name>
    <dbReference type="NCBI Taxonomy" id="35525"/>
    <lineage>
        <taxon>Eukaryota</taxon>
        <taxon>Metazoa</taxon>
        <taxon>Ecdysozoa</taxon>
        <taxon>Arthropoda</taxon>
        <taxon>Crustacea</taxon>
        <taxon>Branchiopoda</taxon>
        <taxon>Diplostraca</taxon>
        <taxon>Cladocera</taxon>
        <taxon>Anomopoda</taxon>
        <taxon>Daphniidae</taxon>
        <taxon>Daphnia</taxon>
    </lineage>
</organism>
<evidence type="ECO:0008006" key="3">
    <source>
        <dbReference type="Google" id="ProtNLM"/>
    </source>
</evidence>
<evidence type="ECO:0000313" key="2">
    <source>
        <dbReference type="Proteomes" id="UP001234178"/>
    </source>
</evidence>
<dbReference type="PANTHER" id="PTHR11362">
    <property type="entry name" value="PHOSPHATIDYLETHANOLAMINE-BINDING PROTEIN"/>
    <property type="match status" value="1"/>
</dbReference>
<keyword evidence="2" id="KW-1185">Reference proteome</keyword>
<dbReference type="Pfam" id="PF01161">
    <property type="entry name" value="PBP"/>
    <property type="match status" value="1"/>
</dbReference>
<dbReference type="InterPro" id="IPR008914">
    <property type="entry name" value="PEBP"/>
</dbReference>